<feature type="transmembrane region" description="Helical" evidence="1">
    <location>
        <begin position="76"/>
        <end position="95"/>
    </location>
</feature>
<evidence type="ECO:0000259" key="2">
    <source>
        <dbReference type="PROSITE" id="PS51468"/>
    </source>
</evidence>
<organism evidence="3 4">
    <name type="scientific">Sphingomonas alpina</name>
    <dbReference type="NCBI Taxonomy" id="653931"/>
    <lineage>
        <taxon>Bacteria</taxon>
        <taxon>Pseudomonadati</taxon>
        <taxon>Pseudomonadota</taxon>
        <taxon>Alphaproteobacteria</taxon>
        <taxon>Sphingomonadales</taxon>
        <taxon>Sphingomonadaceae</taxon>
        <taxon>Sphingomonas</taxon>
    </lineage>
</organism>
<evidence type="ECO:0000256" key="1">
    <source>
        <dbReference type="SAM" id="Phobius"/>
    </source>
</evidence>
<gene>
    <name evidence="3" type="ORF">H3Z74_16245</name>
</gene>
<dbReference type="InterPro" id="IPR013694">
    <property type="entry name" value="VIT"/>
</dbReference>
<keyword evidence="4" id="KW-1185">Reference proteome</keyword>
<dbReference type="AlphaFoldDB" id="A0A7H0LF42"/>
<dbReference type="Proteomes" id="UP000516148">
    <property type="component" value="Chromosome"/>
</dbReference>
<evidence type="ECO:0000313" key="4">
    <source>
        <dbReference type="Proteomes" id="UP000516148"/>
    </source>
</evidence>
<sequence>MSYRTPVSSSPGPLALIIGTIFPALVILIELLTGLCANAFFDPMPTLAHVLLVASVPLINFFLWRAAQREEAPKAALIILGGAAMSIAAGYALVFLPILPIALVAIIFFGFGLLPFAPLGSLIVAIRLTNRLTDWIEHSGRRIAAGVMIGIAALVAVDVPATATYLAVGWWHGDPTSQQRAATTMRLIGDRDILFRLGSGDTGRAPGILSFIASGWQSGGFGAPQDSSTAARELYYRVTGTPFNAVDPSIVRAAARRNGMFDWDADQGGTSVGGRIDDLALTGSRIDGSISSADSLAYLEWTGTVSNRGDQQREARLTLALPEGAVASRATLWINGEPREASIGGRAETRAAYTAVVQRSRDPLLVTTDGAGRLLVQAFPIGPNASMQFRIGLSAPLIIARDGSRSISLPAIVERNFNIAADQPHNVWVEGDSPIATTAALRPSILEGKAGVTGTISDADYARARPQLHITPITSPSLRSGTIPAAGKQPAIIVTQRIERVAATSPGALAIVVDGSVGNKSAADALATTLDTLPRGLPVSLRIAAERPATVPLAPWSSAQRDLVQKALSDNGFAGGQDNIPAVSDAIAETSAANAKLLWIHGPQPVKFDRSSARLDQMLERSTALPRLVRYQATAGAAITEEGQPWFETARFVSPTADPARDLRGLLEDIAQSGTIWRVTRTAEAAGTAPSGSIHIARLWAASEATQALNGKEAPRKAAILLARQANVVTPISGAVVLEADANYKENGLAIPDPEAVPTIPEPHEWALLAIIAAFLAWLWRRHRPFGSTFTQALA</sequence>
<keyword evidence="1" id="KW-0812">Transmembrane</keyword>
<reference evidence="3 4" key="1">
    <citation type="submission" date="2020-09" db="EMBL/GenBank/DDBJ databases">
        <title>Sphingomonas sp., a new species isolated from pork steak.</title>
        <authorList>
            <person name="Heidler von Heilborn D."/>
        </authorList>
    </citation>
    <scope>NUCLEOTIDE SEQUENCE [LARGE SCALE GENOMIC DNA]</scope>
    <source>
        <strain evidence="4">S8-3T</strain>
    </source>
</reference>
<feature type="transmembrane region" description="Helical" evidence="1">
    <location>
        <begin position="101"/>
        <end position="126"/>
    </location>
</feature>
<dbReference type="KEGG" id="spap:H3Z74_16245"/>
<feature type="transmembrane region" description="Helical" evidence="1">
    <location>
        <begin position="47"/>
        <end position="64"/>
    </location>
</feature>
<name>A0A7H0LF42_9SPHN</name>
<keyword evidence="1" id="KW-0472">Membrane</keyword>
<evidence type="ECO:0000313" key="3">
    <source>
        <dbReference type="EMBL" id="QNQ08295.1"/>
    </source>
</evidence>
<dbReference type="PROSITE" id="PS51468">
    <property type="entry name" value="VIT"/>
    <property type="match status" value="1"/>
</dbReference>
<accession>A0A7H0LF42</accession>
<keyword evidence="1" id="KW-1133">Transmembrane helix</keyword>
<proteinExistence type="predicted"/>
<feature type="domain" description="VIT" evidence="2">
    <location>
        <begin position="267"/>
        <end position="395"/>
    </location>
</feature>
<protein>
    <recommendedName>
        <fullName evidence="2">VIT domain-containing protein</fullName>
    </recommendedName>
</protein>
<dbReference type="RefSeq" id="WP_187760623.1">
    <property type="nucleotide sequence ID" value="NZ_CP061038.1"/>
</dbReference>
<dbReference type="Pfam" id="PF08487">
    <property type="entry name" value="VIT"/>
    <property type="match status" value="1"/>
</dbReference>
<feature type="transmembrane region" description="Helical" evidence="1">
    <location>
        <begin position="12"/>
        <end position="41"/>
    </location>
</feature>
<feature type="transmembrane region" description="Helical" evidence="1">
    <location>
        <begin position="147"/>
        <end position="171"/>
    </location>
</feature>
<dbReference type="EMBL" id="CP061038">
    <property type="protein sequence ID" value="QNQ08295.1"/>
    <property type="molecule type" value="Genomic_DNA"/>
</dbReference>